<name>A0AAF3F799_9BILA</name>
<keyword evidence="1" id="KW-0732">Signal</keyword>
<sequence>MILRPLTAFFYFSSVFGLESIRVMSFNIWNCGVNVENGVLKIAKHIALVNPDIVALQEVEFEGCAKNITQYLPAHWTIVTPDREYPDANIITKHKVIDFVAPSDSASLYAQIEFPTGSRLNIWGVHAAYQAYGPYAAYNKMVTNLSQIITAEHWHKAGRAADIQTILSSPEMAEALKEEDKIPMIVAGDFNSPSHLDWTDETTSIHGGWAVPWPATKELIDFGFIDSFRALYPSPVEDPAYTWSTCNKFNSEYDFVIPEPQDRIDFIFYRGGLKPIRSQIYGGTEPIKPIPNHKQNDYPSDHFAVVTDFAFVKKRSKDLEVFV</sequence>
<organism evidence="3 4">
    <name type="scientific">Mesorhabditis belari</name>
    <dbReference type="NCBI Taxonomy" id="2138241"/>
    <lineage>
        <taxon>Eukaryota</taxon>
        <taxon>Metazoa</taxon>
        <taxon>Ecdysozoa</taxon>
        <taxon>Nematoda</taxon>
        <taxon>Chromadorea</taxon>
        <taxon>Rhabditida</taxon>
        <taxon>Rhabditina</taxon>
        <taxon>Rhabditomorpha</taxon>
        <taxon>Rhabditoidea</taxon>
        <taxon>Rhabditidae</taxon>
        <taxon>Mesorhabditinae</taxon>
        <taxon>Mesorhabditis</taxon>
    </lineage>
</organism>
<proteinExistence type="predicted"/>
<dbReference type="PANTHER" id="PTHR41349:SF1">
    <property type="entry name" value="PROTEIN CBG08683"/>
    <property type="match status" value="1"/>
</dbReference>
<dbReference type="GO" id="GO:0003824">
    <property type="term" value="F:catalytic activity"/>
    <property type="evidence" value="ECO:0007669"/>
    <property type="project" value="InterPro"/>
</dbReference>
<dbReference type="InterPro" id="IPR036691">
    <property type="entry name" value="Endo/exonu/phosph_ase_sf"/>
</dbReference>
<feature type="domain" description="Endonuclease/exonuclease/phosphatase" evidence="2">
    <location>
        <begin position="24"/>
        <end position="302"/>
    </location>
</feature>
<evidence type="ECO:0000313" key="4">
    <source>
        <dbReference type="WBParaSite" id="MBELARI_LOCUS2801"/>
    </source>
</evidence>
<dbReference type="Gene3D" id="3.60.10.10">
    <property type="entry name" value="Endonuclease/exonuclease/phosphatase"/>
    <property type="match status" value="1"/>
</dbReference>
<dbReference type="AlphaFoldDB" id="A0AAF3F799"/>
<feature type="chain" id="PRO_5042282560" evidence="1">
    <location>
        <begin position="18"/>
        <end position="323"/>
    </location>
</feature>
<dbReference type="Pfam" id="PF03372">
    <property type="entry name" value="Exo_endo_phos"/>
    <property type="match status" value="1"/>
</dbReference>
<keyword evidence="3" id="KW-1185">Reference proteome</keyword>
<evidence type="ECO:0000313" key="3">
    <source>
        <dbReference type="Proteomes" id="UP000887575"/>
    </source>
</evidence>
<dbReference type="PANTHER" id="PTHR41349">
    <property type="match status" value="1"/>
</dbReference>
<protein>
    <submittedName>
        <fullName evidence="4">Endonuclease/exonuclease/phosphatase domain-containing protein</fullName>
    </submittedName>
</protein>
<accession>A0AAF3F799</accession>
<evidence type="ECO:0000256" key="1">
    <source>
        <dbReference type="SAM" id="SignalP"/>
    </source>
</evidence>
<dbReference type="SUPFAM" id="SSF56219">
    <property type="entry name" value="DNase I-like"/>
    <property type="match status" value="1"/>
</dbReference>
<dbReference type="Proteomes" id="UP000887575">
    <property type="component" value="Unassembled WGS sequence"/>
</dbReference>
<reference evidence="4" key="1">
    <citation type="submission" date="2024-02" db="UniProtKB">
        <authorList>
            <consortium name="WormBaseParasite"/>
        </authorList>
    </citation>
    <scope>IDENTIFICATION</scope>
</reference>
<dbReference type="InterPro" id="IPR005135">
    <property type="entry name" value="Endo/exonuclease/phosphatase"/>
</dbReference>
<feature type="signal peptide" evidence="1">
    <location>
        <begin position="1"/>
        <end position="17"/>
    </location>
</feature>
<dbReference type="WBParaSite" id="MBELARI_LOCUS2801">
    <property type="protein sequence ID" value="MBELARI_LOCUS2801"/>
    <property type="gene ID" value="MBELARI_LOCUS2801"/>
</dbReference>
<evidence type="ECO:0000259" key="2">
    <source>
        <dbReference type="Pfam" id="PF03372"/>
    </source>
</evidence>